<gene>
    <name evidence="1" type="ORF">BDR25DRAFT_345182</name>
</gene>
<sequence length="253" mass="28052">MSYTSESESYSSSNYQYSFTSIVQSQRQSNGSSPNTTNTTSRKSDYQPGTSIRRGTATSADDRSKYCVMKDGRWDNMDLCMRSYGLKMSNHEDVKEAQAILDSLRRHDVAKLPKVNTKHIMPGSYEDEEDGDDGDYIQSNSSDDMISQTRFVSGPAHVRRDEVHGNGNIDVLTDEHDDDNDDDDGAIATCDQDDGDMISGNNRFGGYNTGGHDFNPGYDDGENDDYPDNGGYNYAVGYTDGYGDGFGDGYDDW</sequence>
<proteinExistence type="predicted"/>
<dbReference type="Proteomes" id="UP000799755">
    <property type="component" value="Unassembled WGS sequence"/>
</dbReference>
<organism evidence="1 2">
    <name type="scientific">Lindgomyces ingoldianus</name>
    <dbReference type="NCBI Taxonomy" id="673940"/>
    <lineage>
        <taxon>Eukaryota</taxon>
        <taxon>Fungi</taxon>
        <taxon>Dikarya</taxon>
        <taxon>Ascomycota</taxon>
        <taxon>Pezizomycotina</taxon>
        <taxon>Dothideomycetes</taxon>
        <taxon>Pleosporomycetidae</taxon>
        <taxon>Pleosporales</taxon>
        <taxon>Lindgomycetaceae</taxon>
        <taxon>Lindgomyces</taxon>
    </lineage>
</organism>
<dbReference type="EMBL" id="MU003522">
    <property type="protein sequence ID" value="KAF2466995.1"/>
    <property type="molecule type" value="Genomic_DNA"/>
</dbReference>
<evidence type="ECO:0000313" key="1">
    <source>
        <dbReference type="EMBL" id="KAF2466995.1"/>
    </source>
</evidence>
<reference evidence="1" key="1">
    <citation type="journal article" date="2020" name="Stud. Mycol.">
        <title>101 Dothideomycetes genomes: a test case for predicting lifestyles and emergence of pathogens.</title>
        <authorList>
            <person name="Haridas S."/>
            <person name="Albert R."/>
            <person name="Binder M."/>
            <person name="Bloem J."/>
            <person name="Labutti K."/>
            <person name="Salamov A."/>
            <person name="Andreopoulos B."/>
            <person name="Baker S."/>
            <person name="Barry K."/>
            <person name="Bills G."/>
            <person name="Bluhm B."/>
            <person name="Cannon C."/>
            <person name="Castanera R."/>
            <person name="Culley D."/>
            <person name="Daum C."/>
            <person name="Ezra D."/>
            <person name="Gonzalez J."/>
            <person name="Henrissat B."/>
            <person name="Kuo A."/>
            <person name="Liang C."/>
            <person name="Lipzen A."/>
            <person name="Lutzoni F."/>
            <person name="Magnuson J."/>
            <person name="Mondo S."/>
            <person name="Nolan M."/>
            <person name="Ohm R."/>
            <person name="Pangilinan J."/>
            <person name="Park H.-J."/>
            <person name="Ramirez L."/>
            <person name="Alfaro M."/>
            <person name="Sun H."/>
            <person name="Tritt A."/>
            <person name="Yoshinaga Y."/>
            <person name="Zwiers L.-H."/>
            <person name="Turgeon B."/>
            <person name="Goodwin S."/>
            <person name="Spatafora J."/>
            <person name="Crous P."/>
            <person name="Grigoriev I."/>
        </authorList>
    </citation>
    <scope>NUCLEOTIDE SEQUENCE</scope>
    <source>
        <strain evidence="1">ATCC 200398</strain>
    </source>
</reference>
<accession>A0ACB6QJC0</accession>
<comment type="caution">
    <text evidence="1">The sequence shown here is derived from an EMBL/GenBank/DDBJ whole genome shotgun (WGS) entry which is preliminary data.</text>
</comment>
<keyword evidence="2" id="KW-1185">Reference proteome</keyword>
<protein>
    <submittedName>
        <fullName evidence="1">Uncharacterized protein</fullName>
    </submittedName>
</protein>
<evidence type="ECO:0000313" key="2">
    <source>
        <dbReference type="Proteomes" id="UP000799755"/>
    </source>
</evidence>
<name>A0ACB6QJC0_9PLEO</name>